<evidence type="ECO:0000256" key="6">
    <source>
        <dbReference type="ARBA" id="ARBA00022989"/>
    </source>
</evidence>
<organism evidence="13 14">
    <name type="scientific">Menidia menidia</name>
    <name type="common">Atlantic silverside</name>
    <dbReference type="NCBI Taxonomy" id="238744"/>
    <lineage>
        <taxon>Eukaryota</taxon>
        <taxon>Metazoa</taxon>
        <taxon>Chordata</taxon>
        <taxon>Craniata</taxon>
        <taxon>Vertebrata</taxon>
        <taxon>Euteleostomi</taxon>
        <taxon>Actinopterygii</taxon>
        <taxon>Neopterygii</taxon>
        <taxon>Teleostei</taxon>
        <taxon>Neoteleostei</taxon>
        <taxon>Acanthomorphata</taxon>
        <taxon>Ovalentaria</taxon>
        <taxon>Atherinomorphae</taxon>
        <taxon>Atheriniformes</taxon>
        <taxon>Atherinopsidae</taxon>
        <taxon>Menidiinae</taxon>
        <taxon>Menidia</taxon>
    </lineage>
</organism>
<keyword evidence="8" id="KW-0472">Membrane</keyword>
<evidence type="ECO:0000256" key="7">
    <source>
        <dbReference type="ARBA" id="ARBA00023034"/>
    </source>
</evidence>
<feature type="region of interest" description="Disordered" evidence="12">
    <location>
        <begin position="1"/>
        <end position="49"/>
    </location>
</feature>
<dbReference type="InterPro" id="IPR005331">
    <property type="entry name" value="Sulfotransferase"/>
</dbReference>
<dbReference type="Gene3D" id="3.40.50.300">
    <property type="entry name" value="P-loop containing nucleotide triphosphate hydrolases"/>
    <property type="match status" value="1"/>
</dbReference>
<proteinExistence type="inferred from homology"/>
<keyword evidence="6" id="KW-1133">Transmembrane helix</keyword>
<feature type="region of interest" description="Disordered" evidence="12">
    <location>
        <begin position="71"/>
        <end position="90"/>
    </location>
</feature>
<dbReference type="GO" id="GO:0000139">
    <property type="term" value="C:Golgi membrane"/>
    <property type="evidence" value="ECO:0007669"/>
    <property type="project" value="UniProtKB-SubCell"/>
</dbReference>
<evidence type="ECO:0000256" key="11">
    <source>
        <dbReference type="RuleBase" id="RU364020"/>
    </source>
</evidence>
<keyword evidence="10 11" id="KW-0119">Carbohydrate metabolism</keyword>
<keyword evidence="5 11" id="KW-0735">Signal-anchor</keyword>
<dbReference type="InterPro" id="IPR027417">
    <property type="entry name" value="P-loop_NTPase"/>
</dbReference>
<keyword evidence="14" id="KW-1185">Reference proteome</keyword>
<dbReference type="Proteomes" id="UP000677803">
    <property type="component" value="Unassembled WGS sequence"/>
</dbReference>
<evidence type="ECO:0000256" key="3">
    <source>
        <dbReference type="ARBA" id="ARBA00022679"/>
    </source>
</evidence>
<dbReference type="AlphaFoldDB" id="A0A8S4A5V3"/>
<comment type="subcellular location">
    <subcellularLocation>
        <location evidence="1 11">Golgi apparatus membrane</location>
        <topology evidence="1 11">Single-pass type II membrane protein</topology>
    </subcellularLocation>
</comment>
<gene>
    <name evidence="13" type="ORF">MMEN_LOCUS291</name>
</gene>
<comment type="similarity">
    <text evidence="2 11">Belongs to the sulfotransferase 2 family.</text>
</comment>
<evidence type="ECO:0000256" key="5">
    <source>
        <dbReference type="ARBA" id="ARBA00022968"/>
    </source>
</evidence>
<feature type="compositionally biased region" description="Basic and acidic residues" evidence="12">
    <location>
        <begin position="1"/>
        <end position="12"/>
    </location>
</feature>
<keyword evidence="7 11" id="KW-0333">Golgi apparatus</keyword>
<dbReference type="GO" id="GO:0030166">
    <property type="term" value="P:proteoglycan biosynthetic process"/>
    <property type="evidence" value="ECO:0007669"/>
    <property type="project" value="TreeGrafter"/>
</dbReference>
<reference evidence="13" key="1">
    <citation type="submission" date="2021-05" db="EMBL/GenBank/DDBJ databases">
        <authorList>
            <person name="Tigano A."/>
        </authorList>
    </citation>
    <scope>NUCLEOTIDE SEQUENCE</scope>
</reference>
<accession>A0A8S4A5V3</accession>
<evidence type="ECO:0000313" key="13">
    <source>
        <dbReference type="EMBL" id="CAG5852218.1"/>
    </source>
</evidence>
<evidence type="ECO:0000256" key="2">
    <source>
        <dbReference type="ARBA" id="ARBA00006339"/>
    </source>
</evidence>
<comment type="caution">
    <text evidence="13">The sequence shown here is derived from an EMBL/GenBank/DDBJ whole genome shotgun (WGS) entry which is preliminary data.</text>
</comment>
<dbReference type="PANTHER" id="PTHR12137">
    <property type="entry name" value="CARBOHYDRATE SULFOTRANSFERASE"/>
    <property type="match status" value="1"/>
</dbReference>
<dbReference type="InterPro" id="IPR018011">
    <property type="entry name" value="Carb_sulfotrans_8-10"/>
</dbReference>
<name>A0A8S4A5V3_9TELE</name>
<keyword evidence="4" id="KW-0812">Transmembrane</keyword>
<feature type="compositionally biased region" description="Basic and acidic residues" evidence="12">
    <location>
        <begin position="27"/>
        <end position="44"/>
    </location>
</feature>
<evidence type="ECO:0000256" key="9">
    <source>
        <dbReference type="ARBA" id="ARBA00023180"/>
    </source>
</evidence>
<evidence type="ECO:0000256" key="8">
    <source>
        <dbReference type="ARBA" id="ARBA00023136"/>
    </source>
</evidence>
<dbReference type="EC" id="2.8.2.-" evidence="11"/>
<keyword evidence="9 11" id="KW-0325">Glycoprotein</keyword>
<dbReference type="PANTHER" id="PTHR12137:SF7">
    <property type="entry name" value="CARBOHYDRATE SULFOTRANSFERASE 8"/>
    <property type="match status" value="1"/>
</dbReference>
<dbReference type="OrthoDB" id="2019940at2759"/>
<evidence type="ECO:0000256" key="4">
    <source>
        <dbReference type="ARBA" id="ARBA00022692"/>
    </source>
</evidence>
<evidence type="ECO:0000256" key="10">
    <source>
        <dbReference type="ARBA" id="ARBA00023277"/>
    </source>
</evidence>
<dbReference type="GO" id="GO:0008146">
    <property type="term" value="F:sulfotransferase activity"/>
    <property type="evidence" value="ECO:0007669"/>
    <property type="project" value="InterPro"/>
</dbReference>
<evidence type="ECO:0000313" key="14">
    <source>
        <dbReference type="Proteomes" id="UP000677803"/>
    </source>
</evidence>
<protein>
    <recommendedName>
        <fullName evidence="11">Carbohydrate sulfotransferase</fullName>
        <ecNumber evidence="11">2.8.2.-</ecNumber>
    </recommendedName>
</protein>
<evidence type="ECO:0000256" key="1">
    <source>
        <dbReference type="ARBA" id="ARBA00004323"/>
    </source>
</evidence>
<keyword evidence="3 11" id="KW-0808">Transferase</keyword>
<dbReference type="GO" id="GO:0016051">
    <property type="term" value="P:carbohydrate biosynthetic process"/>
    <property type="evidence" value="ECO:0007669"/>
    <property type="project" value="InterPro"/>
</dbReference>
<dbReference type="EMBL" id="CAJRST010000001">
    <property type="protein sequence ID" value="CAG5852218.1"/>
    <property type="molecule type" value="Genomic_DNA"/>
</dbReference>
<sequence length="428" mass="49629">MKTKIRHTEPHSNRKLSGMKLGSTPRQSRETLSTHHQERPKSDSYQEVQATESILSSLIPPMQFPHFENNRKKATSLSREQGMGSLHVTKRQRKLLKTSPLIHYNKNNTSLCSSSSPSASSLSSSSSSSLVSSLSAVLSSSVSDPAFQENWRKRSRILEARQQLMKEICAKYKSSISKTITRNHVKHLFVEDKYKLLYCQVPKTGCSNWKRTLMVLAGRASNAQSIKHDTVHYGGYLKTLDSFDQKQIMHRLETYKKILFVREPLERVVSAYRDKFENPNDYYHSLFGKPIISKYRVNPSEKALKTGSGVTFKEFVQYLLDVHRPVGMDIHWEQVNQLCHPCLINYDFIGKFENMEEDSNFVLRLIGAPSSLTLPSFKDRNPNDKRTSNEITEKYFSQVSMMERQRVYDFYYMDYLMFNYSKPFKDLY</sequence>
<dbReference type="Pfam" id="PF03567">
    <property type="entry name" value="Sulfotransfer_2"/>
    <property type="match status" value="1"/>
</dbReference>
<evidence type="ECO:0000256" key="12">
    <source>
        <dbReference type="SAM" id="MobiDB-lite"/>
    </source>
</evidence>